<accession>A0A919W8Z2</accession>
<evidence type="ECO:0000256" key="1">
    <source>
        <dbReference type="SAM" id="Phobius"/>
    </source>
</evidence>
<keyword evidence="1" id="KW-0812">Transmembrane</keyword>
<feature type="transmembrane region" description="Helical" evidence="1">
    <location>
        <begin position="86"/>
        <end position="105"/>
    </location>
</feature>
<proteinExistence type="predicted"/>
<dbReference type="AlphaFoldDB" id="A0A919W8Z2"/>
<feature type="transmembrane region" description="Helical" evidence="1">
    <location>
        <begin position="145"/>
        <end position="167"/>
    </location>
</feature>
<keyword evidence="1" id="KW-1133">Transmembrane helix</keyword>
<evidence type="ECO:0000313" key="2">
    <source>
        <dbReference type="EMBL" id="GIM95808.1"/>
    </source>
</evidence>
<keyword evidence="3" id="KW-1185">Reference proteome</keyword>
<feature type="transmembrane region" description="Helical" evidence="1">
    <location>
        <begin position="117"/>
        <end position="139"/>
    </location>
</feature>
<dbReference type="EMBL" id="BOQN01000099">
    <property type="protein sequence ID" value="GIM95808.1"/>
    <property type="molecule type" value="Genomic_DNA"/>
</dbReference>
<protein>
    <submittedName>
        <fullName evidence="2">Uncharacterized protein</fullName>
    </submittedName>
</protein>
<dbReference type="Proteomes" id="UP000677082">
    <property type="component" value="Unassembled WGS sequence"/>
</dbReference>
<comment type="caution">
    <text evidence="2">The sequence shown here is derived from an EMBL/GenBank/DDBJ whole genome shotgun (WGS) entry which is preliminary data.</text>
</comment>
<evidence type="ECO:0000313" key="3">
    <source>
        <dbReference type="Proteomes" id="UP000677082"/>
    </source>
</evidence>
<organism evidence="2 3">
    <name type="scientific">Paractinoplanes toevensis</name>
    <dbReference type="NCBI Taxonomy" id="571911"/>
    <lineage>
        <taxon>Bacteria</taxon>
        <taxon>Bacillati</taxon>
        <taxon>Actinomycetota</taxon>
        <taxon>Actinomycetes</taxon>
        <taxon>Micromonosporales</taxon>
        <taxon>Micromonosporaceae</taxon>
        <taxon>Paractinoplanes</taxon>
    </lineage>
</organism>
<reference evidence="2 3" key="1">
    <citation type="submission" date="2021-03" db="EMBL/GenBank/DDBJ databases">
        <title>Whole genome shotgun sequence of Actinoplanes toevensis NBRC 105298.</title>
        <authorList>
            <person name="Komaki H."/>
            <person name="Tamura T."/>
        </authorList>
    </citation>
    <scope>NUCLEOTIDE SEQUENCE [LARGE SCALE GENOMIC DNA]</scope>
    <source>
        <strain evidence="2 3">NBRC 105298</strain>
    </source>
</reference>
<name>A0A919W8Z2_9ACTN</name>
<keyword evidence="1" id="KW-0472">Membrane</keyword>
<sequence length="168" mass="17735">MTSVISAIPVTSGESFALHKVRTSWDGTDGDNVTTVEQNRTTRTEAAEIMPFGGWESTPATAAFGDHETLFRFPAADDPAPSPARLLTMALYASALGLAGVGVGLRAMVKLFGGTPFWYVPTLSLFGLLSVALVVGSFLSIHRPVLPWLLLAAAAAPLAIDILIAVFY</sequence>
<gene>
    <name evidence="2" type="ORF">Ato02nite_076010</name>
</gene>